<dbReference type="Gene3D" id="1.10.10.60">
    <property type="entry name" value="Homeodomain-like"/>
    <property type="match status" value="1"/>
</dbReference>
<dbReference type="SUPFAM" id="SSF46689">
    <property type="entry name" value="Homeodomain-like"/>
    <property type="match status" value="1"/>
</dbReference>
<sequence length="135" mass="15359">MFVIFEEPYILGRSFYSGSLQENAVNEDLESRVSVNVTNHQRKKRVSQAGDAATYQKVEEENDDSTALSKTKLIWTDELHNKFLQATNELGFDGAYSKEIHLLMNASGLTKENVSSHLQVRFLLKLSLKPYVSFI</sequence>
<evidence type="ECO:0000256" key="3">
    <source>
        <dbReference type="ARBA" id="ARBA00023163"/>
    </source>
</evidence>
<dbReference type="InterPro" id="IPR044841">
    <property type="entry name" value="LUX/BOA-like"/>
</dbReference>
<accession>W9QWN1</accession>
<name>W9QWN1_9ROSA</name>
<evidence type="ECO:0000313" key="5">
    <source>
        <dbReference type="EMBL" id="EXB45090.1"/>
    </source>
</evidence>
<evidence type="ECO:0000313" key="6">
    <source>
        <dbReference type="Proteomes" id="UP000030645"/>
    </source>
</evidence>
<keyword evidence="4" id="KW-0539">Nucleus</keyword>
<dbReference type="InterPro" id="IPR009057">
    <property type="entry name" value="Homeodomain-like_sf"/>
</dbReference>
<dbReference type="NCBIfam" id="TIGR01557">
    <property type="entry name" value="myb_SHAQKYF"/>
    <property type="match status" value="1"/>
</dbReference>
<evidence type="ECO:0000256" key="4">
    <source>
        <dbReference type="ARBA" id="ARBA00023242"/>
    </source>
</evidence>
<dbReference type="eggNOG" id="KOG1601">
    <property type="taxonomic scope" value="Eukaryota"/>
</dbReference>
<dbReference type="GO" id="GO:0003700">
    <property type="term" value="F:DNA-binding transcription factor activity"/>
    <property type="evidence" value="ECO:0007669"/>
    <property type="project" value="InterPro"/>
</dbReference>
<dbReference type="STRING" id="981085.W9QWN1"/>
<evidence type="ECO:0000256" key="1">
    <source>
        <dbReference type="ARBA" id="ARBA00004123"/>
    </source>
</evidence>
<evidence type="ECO:0000256" key="2">
    <source>
        <dbReference type="ARBA" id="ARBA00023015"/>
    </source>
</evidence>
<keyword evidence="3" id="KW-0804">Transcription</keyword>
<protein>
    <recommendedName>
        <fullName evidence="7">Myb-like domain-containing protein</fullName>
    </recommendedName>
</protein>
<dbReference type="Proteomes" id="UP000030645">
    <property type="component" value="Unassembled WGS sequence"/>
</dbReference>
<dbReference type="EMBL" id="KE343890">
    <property type="protein sequence ID" value="EXB45090.1"/>
    <property type="molecule type" value="Genomic_DNA"/>
</dbReference>
<evidence type="ECO:0008006" key="7">
    <source>
        <dbReference type="Google" id="ProtNLM"/>
    </source>
</evidence>
<comment type="subcellular location">
    <subcellularLocation>
        <location evidence="1">Nucleus</location>
    </subcellularLocation>
</comment>
<reference evidence="6" key="1">
    <citation type="submission" date="2013-01" db="EMBL/GenBank/DDBJ databases">
        <title>Draft Genome Sequence of a Mulberry Tree, Morus notabilis C.K. Schneid.</title>
        <authorList>
            <person name="He N."/>
            <person name="Zhao S."/>
        </authorList>
    </citation>
    <scope>NUCLEOTIDE SEQUENCE</scope>
</reference>
<dbReference type="InterPro" id="IPR006447">
    <property type="entry name" value="Myb_dom_plants"/>
</dbReference>
<gene>
    <name evidence="5" type="ORF">L484_019315</name>
</gene>
<dbReference type="PANTHER" id="PTHR31442:SF40">
    <property type="entry name" value="HOMEODOMAIN-LIKE SUPERFAMILY PROTEIN"/>
    <property type="match status" value="1"/>
</dbReference>
<dbReference type="PANTHER" id="PTHR31442">
    <property type="entry name" value="HOMEODOMAIN-LIKE SUPERFAMILY PROTEIN-RELATED"/>
    <property type="match status" value="1"/>
</dbReference>
<keyword evidence="6" id="KW-1185">Reference proteome</keyword>
<dbReference type="AlphaFoldDB" id="W9QWN1"/>
<dbReference type="GO" id="GO:0005634">
    <property type="term" value="C:nucleus"/>
    <property type="evidence" value="ECO:0007669"/>
    <property type="project" value="UniProtKB-SubCell"/>
</dbReference>
<proteinExistence type="predicted"/>
<keyword evidence="2" id="KW-0805">Transcription regulation</keyword>
<dbReference type="GO" id="GO:0003677">
    <property type="term" value="F:DNA binding"/>
    <property type="evidence" value="ECO:0007669"/>
    <property type="project" value="InterPro"/>
</dbReference>
<organism evidence="5 6">
    <name type="scientific">Morus notabilis</name>
    <dbReference type="NCBI Taxonomy" id="981085"/>
    <lineage>
        <taxon>Eukaryota</taxon>
        <taxon>Viridiplantae</taxon>
        <taxon>Streptophyta</taxon>
        <taxon>Embryophyta</taxon>
        <taxon>Tracheophyta</taxon>
        <taxon>Spermatophyta</taxon>
        <taxon>Magnoliopsida</taxon>
        <taxon>eudicotyledons</taxon>
        <taxon>Gunneridae</taxon>
        <taxon>Pentapetalae</taxon>
        <taxon>rosids</taxon>
        <taxon>fabids</taxon>
        <taxon>Rosales</taxon>
        <taxon>Moraceae</taxon>
        <taxon>Moreae</taxon>
        <taxon>Morus</taxon>
    </lineage>
</organism>